<organism evidence="5 6">
    <name type="scientific">Lipingzhangella rawalii</name>
    <dbReference type="NCBI Taxonomy" id="2055835"/>
    <lineage>
        <taxon>Bacteria</taxon>
        <taxon>Bacillati</taxon>
        <taxon>Actinomycetota</taxon>
        <taxon>Actinomycetes</taxon>
        <taxon>Streptosporangiales</taxon>
        <taxon>Nocardiopsidaceae</taxon>
        <taxon>Lipingzhangella</taxon>
    </lineage>
</organism>
<dbReference type="PANTHER" id="PTHR45947:SF3">
    <property type="entry name" value="SULFOQUINOVOSYL TRANSFERASE SQD2"/>
    <property type="match status" value="1"/>
</dbReference>
<accession>A0ABU2H0Y3</accession>
<keyword evidence="1 5" id="KW-0328">Glycosyltransferase</keyword>
<evidence type="ECO:0000256" key="2">
    <source>
        <dbReference type="ARBA" id="ARBA00022679"/>
    </source>
</evidence>
<sequence length="382" mass="41332">MTHTLLITNDFPPRTGGIETFCHELARRMSPAADGAPGVVVYTSHASGASEYDAALPFPVVRDTARTLLPTARVARRAAQLVREFGCDRVVFGAAAPLGLLAPHLRAAGARRIVAITHGHELWWARLPGSRQLLRWIADGVDVLTYLNAHTRGVIEPALAPAGRARLAQLSPGVDPALFRPDVDTGAIRQRYRLYGARMVLCATRLVPRKGVDTLLRAWPRVHSAIPDARLLVVGDGPDRTRLHRLRRRLGDAATTVTFAGSHPHAALPEFFAAADVFAMPCRTRRAGLEPEGLGIVYLEAAASGLPVIVGDSGGAPEAVRDGETGYVVNGRDSREVAQRLITLLTTPAQKQAMGERGRRWVRVEWTWDAVASRLESLCPPG</sequence>
<name>A0ABU2H0Y3_9ACTN</name>
<dbReference type="InterPro" id="IPR050194">
    <property type="entry name" value="Glycosyltransferase_grp1"/>
</dbReference>
<dbReference type="Gene3D" id="3.40.50.2000">
    <property type="entry name" value="Glycogen Phosphorylase B"/>
    <property type="match status" value="2"/>
</dbReference>
<dbReference type="EC" id="2.4.-.-" evidence="5"/>
<proteinExistence type="predicted"/>
<dbReference type="InterPro" id="IPR028098">
    <property type="entry name" value="Glyco_trans_4-like_N"/>
</dbReference>
<gene>
    <name evidence="5" type="ORF">RIF23_01500</name>
</gene>
<keyword evidence="2 5" id="KW-0808">Transferase</keyword>
<evidence type="ECO:0000313" key="5">
    <source>
        <dbReference type="EMBL" id="MDS1268963.1"/>
    </source>
</evidence>
<comment type="caution">
    <text evidence="5">The sequence shown here is derived from an EMBL/GenBank/DDBJ whole genome shotgun (WGS) entry which is preliminary data.</text>
</comment>
<dbReference type="EMBL" id="JAVLVT010000001">
    <property type="protein sequence ID" value="MDS1268963.1"/>
    <property type="molecule type" value="Genomic_DNA"/>
</dbReference>
<evidence type="ECO:0000259" key="4">
    <source>
        <dbReference type="Pfam" id="PF13439"/>
    </source>
</evidence>
<dbReference type="InterPro" id="IPR001296">
    <property type="entry name" value="Glyco_trans_1"/>
</dbReference>
<dbReference type="PANTHER" id="PTHR45947">
    <property type="entry name" value="SULFOQUINOVOSYL TRANSFERASE SQD2"/>
    <property type="match status" value="1"/>
</dbReference>
<feature type="domain" description="Glycosyltransferase subfamily 4-like N-terminal" evidence="4">
    <location>
        <begin position="16"/>
        <end position="176"/>
    </location>
</feature>
<evidence type="ECO:0000256" key="1">
    <source>
        <dbReference type="ARBA" id="ARBA00022676"/>
    </source>
</evidence>
<evidence type="ECO:0000259" key="3">
    <source>
        <dbReference type="Pfam" id="PF00534"/>
    </source>
</evidence>
<dbReference type="Pfam" id="PF13439">
    <property type="entry name" value="Glyco_transf_4"/>
    <property type="match status" value="1"/>
</dbReference>
<dbReference type="GO" id="GO:0016757">
    <property type="term" value="F:glycosyltransferase activity"/>
    <property type="evidence" value="ECO:0007669"/>
    <property type="project" value="UniProtKB-KW"/>
</dbReference>
<feature type="domain" description="Glycosyl transferase family 1" evidence="3">
    <location>
        <begin position="196"/>
        <end position="361"/>
    </location>
</feature>
<keyword evidence="6" id="KW-1185">Reference proteome</keyword>
<dbReference type="Pfam" id="PF00534">
    <property type="entry name" value="Glycos_transf_1"/>
    <property type="match status" value="1"/>
</dbReference>
<dbReference type="RefSeq" id="WP_310910471.1">
    <property type="nucleotide sequence ID" value="NZ_JAVLVT010000001.1"/>
</dbReference>
<dbReference type="SUPFAM" id="SSF53756">
    <property type="entry name" value="UDP-Glycosyltransferase/glycogen phosphorylase"/>
    <property type="match status" value="1"/>
</dbReference>
<reference evidence="6" key="1">
    <citation type="submission" date="2023-07" db="EMBL/GenBank/DDBJ databases">
        <title>Novel species in the genus Lipingzhangella isolated from Sambhar Salt Lake.</title>
        <authorList>
            <person name="Jiya N."/>
            <person name="Kajale S."/>
            <person name="Sharma A."/>
        </authorList>
    </citation>
    <scope>NUCLEOTIDE SEQUENCE [LARGE SCALE GENOMIC DNA]</scope>
    <source>
        <strain evidence="6">LS1_29</strain>
    </source>
</reference>
<evidence type="ECO:0000313" key="6">
    <source>
        <dbReference type="Proteomes" id="UP001250214"/>
    </source>
</evidence>
<dbReference type="CDD" id="cd03801">
    <property type="entry name" value="GT4_PimA-like"/>
    <property type="match status" value="1"/>
</dbReference>
<protein>
    <submittedName>
        <fullName evidence="5">Glycosyltransferase family 4 protein</fullName>
        <ecNumber evidence="5">2.4.-.-</ecNumber>
    </submittedName>
</protein>
<dbReference type="Proteomes" id="UP001250214">
    <property type="component" value="Unassembled WGS sequence"/>
</dbReference>